<feature type="compositionally biased region" description="Polar residues" evidence="1">
    <location>
        <begin position="194"/>
        <end position="213"/>
    </location>
</feature>
<dbReference type="EMBL" id="AMZH03002084">
    <property type="protein sequence ID" value="RRT76833.1"/>
    <property type="molecule type" value="Genomic_DNA"/>
</dbReference>
<comment type="caution">
    <text evidence="2">The sequence shown here is derived from an EMBL/GenBank/DDBJ whole genome shotgun (WGS) entry which is preliminary data.</text>
</comment>
<evidence type="ECO:0000313" key="2">
    <source>
        <dbReference type="EMBL" id="RRT76833.1"/>
    </source>
</evidence>
<sequence length="313" mass="32564">MVPRVHGLALKTTVAAVSRVKVSSASTNGLHSEPLPKSVAQNSSTKSRASWDEDWGPTVKKTANASQPLETNIQPEESLSISQQATANAIPLQSVAAAPTHQMPTTCTPVDIEWPPSNSYSEFGAQLNVNEKQNSMDVSNSAFDDLDPFANWPPKPSNSASSLGSATVPTQSHGISGSGMSSIGFSSNSTSVGQSNLHKGSLISNVNNPRGLPMNSQTFGQVNRASASVIGNSVSALETSHPNSNSHAFKSTDIGSIFAPVHNGQPTPRIAPPPTTAIGRGRGRNQGNARVSKASRSGQGQGSSEQPPLLDLL</sequence>
<feature type="compositionally biased region" description="Low complexity" evidence="1">
    <location>
        <begin position="172"/>
        <end position="193"/>
    </location>
</feature>
<accession>A0A427AKQ1</accession>
<feature type="compositionally biased region" description="Polar residues" evidence="1">
    <location>
        <begin position="157"/>
        <end position="171"/>
    </location>
</feature>
<feature type="region of interest" description="Disordered" evidence="1">
    <location>
        <begin position="257"/>
        <end position="313"/>
    </location>
</feature>
<organism evidence="2 3">
    <name type="scientific">Ensete ventricosum</name>
    <name type="common">Abyssinian banana</name>
    <name type="synonym">Musa ensete</name>
    <dbReference type="NCBI Taxonomy" id="4639"/>
    <lineage>
        <taxon>Eukaryota</taxon>
        <taxon>Viridiplantae</taxon>
        <taxon>Streptophyta</taxon>
        <taxon>Embryophyta</taxon>
        <taxon>Tracheophyta</taxon>
        <taxon>Spermatophyta</taxon>
        <taxon>Magnoliopsida</taxon>
        <taxon>Liliopsida</taxon>
        <taxon>Zingiberales</taxon>
        <taxon>Musaceae</taxon>
        <taxon>Ensete</taxon>
    </lineage>
</organism>
<reference evidence="2 3" key="1">
    <citation type="journal article" date="2014" name="Agronomy (Basel)">
        <title>A Draft Genome Sequence for Ensete ventricosum, the Drought-Tolerant Tree Against Hunger.</title>
        <authorList>
            <person name="Harrison J."/>
            <person name="Moore K.A."/>
            <person name="Paszkiewicz K."/>
            <person name="Jones T."/>
            <person name="Grant M."/>
            <person name="Ambacheew D."/>
            <person name="Muzemil S."/>
            <person name="Studholme D.J."/>
        </authorList>
    </citation>
    <scope>NUCLEOTIDE SEQUENCE [LARGE SCALE GENOMIC DNA]</scope>
</reference>
<proteinExistence type="predicted"/>
<feature type="region of interest" description="Disordered" evidence="1">
    <location>
        <begin position="24"/>
        <end position="65"/>
    </location>
</feature>
<feature type="region of interest" description="Disordered" evidence="1">
    <location>
        <begin position="155"/>
        <end position="213"/>
    </location>
</feature>
<name>A0A427AKQ1_ENSVE</name>
<gene>
    <name evidence="2" type="ORF">B296_00029572</name>
</gene>
<evidence type="ECO:0000256" key="1">
    <source>
        <dbReference type="SAM" id="MobiDB-lite"/>
    </source>
</evidence>
<dbReference type="AlphaFoldDB" id="A0A427AKQ1"/>
<protein>
    <submittedName>
        <fullName evidence="2">Uncharacterized protein</fullName>
    </submittedName>
</protein>
<dbReference type="Proteomes" id="UP000287651">
    <property type="component" value="Unassembled WGS sequence"/>
</dbReference>
<feature type="compositionally biased region" description="Polar residues" evidence="1">
    <location>
        <begin position="39"/>
        <end position="48"/>
    </location>
</feature>
<evidence type="ECO:0000313" key="3">
    <source>
        <dbReference type="Proteomes" id="UP000287651"/>
    </source>
</evidence>